<dbReference type="NCBIfam" id="TIGR01448">
    <property type="entry name" value="recD_rel"/>
    <property type="match status" value="1"/>
</dbReference>
<dbReference type="GO" id="GO:0009338">
    <property type="term" value="C:exodeoxyribonuclease V complex"/>
    <property type="evidence" value="ECO:0007669"/>
    <property type="project" value="TreeGrafter"/>
</dbReference>
<dbReference type="HAMAP" id="MF_01488">
    <property type="entry name" value="RecD2"/>
    <property type="match status" value="1"/>
</dbReference>
<accession>A0A381Q5B7</accession>
<dbReference type="Gene3D" id="2.30.30.940">
    <property type="match status" value="1"/>
</dbReference>
<dbReference type="InterPro" id="IPR006345">
    <property type="entry name" value="RecD2"/>
</dbReference>
<dbReference type="Gene3D" id="1.10.150.20">
    <property type="entry name" value="5' to 3' exonuclease, C-terminal subdomain"/>
    <property type="match status" value="1"/>
</dbReference>
<dbReference type="InterPro" id="IPR050534">
    <property type="entry name" value="Coronavir_polyprotein_1ab"/>
</dbReference>
<dbReference type="GO" id="GO:0017116">
    <property type="term" value="F:single-stranded DNA helicase activity"/>
    <property type="evidence" value="ECO:0007669"/>
    <property type="project" value="TreeGrafter"/>
</dbReference>
<keyword evidence="2" id="KW-0067">ATP-binding</keyword>
<dbReference type="Pfam" id="PF14490">
    <property type="entry name" value="HHH_RecD2"/>
    <property type="match status" value="1"/>
</dbReference>
<proteinExistence type="inferred from homology"/>
<dbReference type="InterPro" id="IPR041451">
    <property type="entry name" value="RecD2_SH13"/>
</dbReference>
<name>A0A381Q5B7_9ZZZZ</name>
<sequence length="735" mass="82662">MAEDLVTLVGTLEKILYTNPENGFLIASFLIENSIRPVTVKGIVYNTMEHESLRLKGYWENHKIYGRQFSIREFMPVEPSSEEGMVRYLSSEVFKGIGEKTAQRIVKQFGKDTFKIIDGSPKLLSKIKGVGKKQQKTLLDTWDEQRGLRDVMTFLRGVGISHAYAQRIVAKHGMNSIPLIKANPYQLTDISGIGFLTADGIAHNLGFDNNSPHRATAGLLYMLEQQALNGHTCFPRQELLKKTEEELKIDSAIMESSIQQLLEDHLLNRETIDDAAAVAQELIFRSRFYKAERRVAENIYRILNSEAFTKFEGETSLIEEQERKVGLELDPAQREAVEAALQHKVLIITGGPGTGKTTIVRFMLGLMRPRIPAIALAAPTGRAAKRITETTGAAASTIHRLLEASNMGFQRDRENPLEQELLILDETSMIDTLLMDSLLEAVPSASRLILVGDVDQLPSVGAGTILLDLIESGSIPVVRLNQIFRQAADSYITVNAHKVRRGELPDFGSSSPQTDVDNQLLDFYFIKESDPEKIVKKILLMNSERIPQRFELDPMMDVQVLTPMHRGITGAIHLNRKLQDMLNPDAKGLEHREQWLRIGDKVMQQQNDYEKQVFNGDLGIIVNCDPKTKELHVQFEQDIVHYQANELDQLTLAYAITVHKSQGSEYSAVIMPITSHHYMMLQRNLLYTAITRGKQLVVLIGTEAAIRKAVKNEETTRRFTGLLHQLSELGASPLF</sequence>
<dbReference type="AlphaFoldDB" id="A0A381Q5B7"/>
<dbReference type="Pfam" id="PF13245">
    <property type="entry name" value="AAA_19"/>
    <property type="match status" value="1"/>
</dbReference>
<evidence type="ECO:0000256" key="1">
    <source>
        <dbReference type="ARBA" id="ARBA00022741"/>
    </source>
</evidence>
<dbReference type="InterPro" id="IPR055446">
    <property type="entry name" value="RecD2_N_OB"/>
</dbReference>
<dbReference type="Pfam" id="PF18335">
    <property type="entry name" value="SH3_13"/>
    <property type="match status" value="1"/>
</dbReference>
<dbReference type="CDD" id="cd18809">
    <property type="entry name" value="SF1_C_RecD"/>
    <property type="match status" value="1"/>
</dbReference>
<dbReference type="InterPro" id="IPR027417">
    <property type="entry name" value="P-loop_NTPase"/>
</dbReference>
<keyword evidence="1" id="KW-0547">Nucleotide-binding</keyword>
<dbReference type="SMART" id="SM00382">
    <property type="entry name" value="AAA"/>
    <property type="match status" value="1"/>
</dbReference>
<dbReference type="GO" id="GO:0005524">
    <property type="term" value="F:ATP binding"/>
    <property type="evidence" value="ECO:0007669"/>
    <property type="project" value="UniProtKB-KW"/>
</dbReference>
<dbReference type="InterPro" id="IPR027785">
    <property type="entry name" value="UvrD-like_helicase_C"/>
</dbReference>
<feature type="domain" description="AAA+ ATPase" evidence="3">
    <location>
        <begin position="342"/>
        <end position="481"/>
    </location>
</feature>
<dbReference type="PANTHER" id="PTHR43788:SF6">
    <property type="entry name" value="DNA HELICASE B"/>
    <property type="match status" value="1"/>
</dbReference>
<dbReference type="Pfam" id="PF13538">
    <property type="entry name" value="UvrD_C_2"/>
    <property type="match status" value="1"/>
</dbReference>
<evidence type="ECO:0000259" key="3">
    <source>
        <dbReference type="SMART" id="SM00382"/>
    </source>
</evidence>
<dbReference type="CDD" id="cd17933">
    <property type="entry name" value="DEXSc_RecD-like"/>
    <property type="match status" value="1"/>
</dbReference>
<dbReference type="GO" id="GO:0003677">
    <property type="term" value="F:DNA binding"/>
    <property type="evidence" value="ECO:0007669"/>
    <property type="project" value="InterPro"/>
</dbReference>
<dbReference type="SUPFAM" id="SSF47781">
    <property type="entry name" value="RuvA domain 2-like"/>
    <property type="match status" value="1"/>
</dbReference>
<dbReference type="GO" id="GO:0006310">
    <property type="term" value="P:DNA recombination"/>
    <property type="evidence" value="ECO:0007669"/>
    <property type="project" value="InterPro"/>
</dbReference>
<dbReference type="InterPro" id="IPR010994">
    <property type="entry name" value="RuvA_2-like"/>
</dbReference>
<dbReference type="GO" id="GO:0043139">
    <property type="term" value="F:5'-3' DNA helicase activity"/>
    <property type="evidence" value="ECO:0007669"/>
    <property type="project" value="InterPro"/>
</dbReference>
<dbReference type="Pfam" id="PF23139">
    <property type="entry name" value="OB_YrrC"/>
    <property type="match status" value="1"/>
</dbReference>
<organism evidence="4">
    <name type="scientific">marine metagenome</name>
    <dbReference type="NCBI Taxonomy" id="408172"/>
    <lineage>
        <taxon>unclassified sequences</taxon>
        <taxon>metagenomes</taxon>
        <taxon>ecological metagenomes</taxon>
    </lineage>
</organism>
<protein>
    <recommendedName>
        <fullName evidence="3">AAA+ ATPase domain-containing protein</fullName>
    </recommendedName>
</protein>
<dbReference type="Pfam" id="PF14520">
    <property type="entry name" value="HHH_5"/>
    <property type="match status" value="1"/>
</dbReference>
<dbReference type="Gene3D" id="3.40.50.300">
    <property type="entry name" value="P-loop containing nucleotide triphosphate hydrolases"/>
    <property type="match status" value="2"/>
</dbReference>
<reference evidence="4" key="1">
    <citation type="submission" date="2018-05" db="EMBL/GenBank/DDBJ databases">
        <authorList>
            <person name="Lanie J.A."/>
            <person name="Ng W.-L."/>
            <person name="Kazmierczak K.M."/>
            <person name="Andrzejewski T.M."/>
            <person name="Davidsen T.M."/>
            <person name="Wayne K.J."/>
            <person name="Tettelin H."/>
            <person name="Glass J.I."/>
            <person name="Rusch D."/>
            <person name="Podicherti R."/>
            <person name="Tsui H.-C.T."/>
            <person name="Winkler M.E."/>
        </authorList>
    </citation>
    <scope>NUCLEOTIDE SEQUENCE</scope>
</reference>
<evidence type="ECO:0000313" key="4">
    <source>
        <dbReference type="EMBL" id="SUZ74546.1"/>
    </source>
</evidence>
<dbReference type="PANTHER" id="PTHR43788">
    <property type="entry name" value="DNA2/NAM7 HELICASE FAMILY MEMBER"/>
    <property type="match status" value="1"/>
</dbReference>
<dbReference type="InterPro" id="IPR029493">
    <property type="entry name" value="RecD2-like_HHH"/>
</dbReference>
<evidence type="ECO:0000256" key="2">
    <source>
        <dbReference type="ARBA" id="ARBA00022840"/>
    </source>
</evidence>
<dbReference type="InterPro" id="IPR003593">
    <property type="entry name" value="AAA+_ATPase"/>
</dbReference>
<dbReference type="EMBL" id="UINC01001215">
    <property type="protein sequence ID" value="SUZ74546.1"/>
    <property type="molecule type" value="Genomic_DNA"/>
</dbReference>
<gene>
    <name evidence="4" type="ORF">METZ01_LOCUS27400</name>
</gene>
<dbReference type="Gene3D" id="1.10.10.2220">
    <property type="match status" value="1"/>
</dbReference>
<dbReference type="SUPFAM" id="SSF52540">
    <property type="entry name" value="P-loop containing nucleoside triphosphate hydrolases"/>
    <property type="match status" value="2"/>
</dbReference>